<evidence type="ECO:0000313" key="2">
    <source>
        <dbReference type="EMBL" id="CAG7785476.1"/>
    </source>
</evidence>
<feature type="region of interest" description="Disordered" evidence="1">
    <location>
        <begin position="20"/>
        <end position="41"/>
    </location>
</feature>
<feature type="compositionally biased region" description="Low complexity" evidence="1">
    <location>
        <begin position="20"/>
        <end position="29"/>
    </location>
</feature>
<evidence type="ECO:0000256" key="1">
    <source>
        <dbReference type="SAM" id="MobiDB-lite"/>
    </source>
</evidence>
<keyword evidence="3" id="KW-1185">Reference proteome</keyword>
<comment type="caution">
    <text evidence="2">The sequence shown here is derived from an EMBL/GenBank/DDBJ whole genome shotgun (WGS) entry which is preliminary data.</text>
</comment>
<organism evidence="2 3">
    <name type="scientific">Allacma fusca</name>
    <dbReference type="NCBI Taxonomy" id="39272"/>
    <lineage>
        <taxon>Eukaryota</taxon>
        <taxon>Metazoa</taxon>
        <taxon>Ecdysozoa</taxon>
        <taxon>Arthropoda</taxon>
        <taxon>Hexapoda</taxon>
        <taxon>Collembola</taxon>
        <taxon>Symphypleona</taxon>
        <taxon>Sminthuridae</taxon>
        <taxon>Allacma</taxon>
    </lineage>
</organism>
<dbReference type="AlphaFoldDB" id="A0A8J2K9C9"/>
<evidence type="ECO:0000313" key="3">
    <source>
        <dbReference type="Proteomes" id="UP000708208"/>
    </source>
</evidence>
<proteinExistence type="predicted"/>
<dbReference type="EMBL" id="CAJVCH010297295">
    <property type="protein sequence ID" value="CAG7785476.1"/>
    <property type="molecule type" value="Genomic_DNA"/>
</dbReference>
<feature type="region of interest" description="Disordered" evidence="1">
    <location>
        <begin position="72"/>
        <end position="97"/>
    </location>
</feature>
<accession>A0A8J2K9C9</accession>
<sequence>MHQENIIRVKSRSIMEIQSSTYSTSSVRCSRSRGDASRKHKKYHHRAISNILLQIIQSPALFPRLPNASIMSTSPVKSTHHSRRPHHPLSLPSSNTVHKLHHIPPNLLAKSHSHSGTLKSCLSQQQHHEFQILTKSWYFAQNTRIISLGRAYMEGRDPEEERE</sequence>
<feature type="compositionally biased region" description="Basic residues" evidence="1">
    <location>
        <begin position="78"/>
        <end position="87"/>
    </location>
</feature>
<reference evidence="2" key="1">
    <citation type="submission" date="2021-06" db="EMBL/GenBank/DDBJ databases">
        <authorList>
            <person name="Hodson N. C."/>
            <person name="Mongue J. A."/>
            <person name="Jaron S. K."/>
        </authorList>
    </citation>
    <scope>NUCLEOTIDE SEQUENCE</scope>
</reference>
<name>A0A8J2K9C9_9HEXA</name>
<gene>
    <name evidence="2" type="ORF">AFUS01_LOCUS24098</name>
</gene>
<dbReference type="Proteomes" id="UP000708208">
    <property type="component" value="Unassembled WGS sequence"/>
</dbReference>
<protein>
    <submittedName>
        <fullName evidence="2">Uncharacterized protein</fullName>
    </submittedName>
</protein>